<organism evidence="1 2">
    <name type="scientific">Clostridium sulfidigenes</name>
    <dbReference type="NCBI Taxonomy" id="318464"/>
    <lineage>
        <taxon>Bacteria</taxon>
        <taxon>Bacillati</taxon>
        <taxon>Bacillota</taxon>
        <taxon>Clostridia</taxon>
        <taxon>Eubacteriales</taxon>
        <taxon>Clostridiaceae</taxon>
        <taxon>Clostridium</taxon>
    </lineage>
</organism>
<dbReference type="Proteomes" id="UP000028542">
    <property type="component" value="Unassembled WGS sequence"/>
</dbReference>
<gene>
    <name evidence="1" type="ORF">IO99_06560</name>
</gene>
<comment type="caution">
    <text evidence="1">The sequence shown here is derived from an EMBL/GenBank/DDBJ whole genome shotgun (WGS) entry which is preliminary data.</text>
</comment>
<dbReference type="EMBL" id="JPMD01000014">
    <property type="protein sequence ID" value="KEZ87237.1"/>
    <property type="molecule type" value="Genomic_DNA"/>
</dbReference>
<protein>
    <submittedName>
        <fullName evidence="1">Uncharacterized protein</fullName>
    </submittedName>
</protein>
<evidence type="ECO:0000313" key="1">
    <source>
        <dbReference type="EMBL" id="KEZ87237.1"/>
    </source>
</evidence>
<proteinExistence type="predicted"/>
<dbReference type="eggNOG" id="ENOG5032W7S">
    <property type="taxonomic scope" value="Bacteria"/>
</dbReference>
<evidence type="ECO:0000313" key="2">
    <source>
        <dbReference type="Proteomes" id="UP000028542"/>
    </source>
</evidence>
<reference evidence="1 2" key="1">
    <citation type="submission" date="2014-07" db="EMBL/GenBank/DDBJ databases">
        <title>Draft genome of Clostridium sulfidigenes 113A isolated from sediments associated with methane hydrate from Krishna Godavari basin.</title>
        <authorList>
            <person name="Honkalas V.S."/>
            <person name="Dabir A.P."/>
            <person name="Arora P."/>
            <person name="Dhakephalkar P.K."/>
        </authorList>
    </citation>
    <scope>NUCLEOTIDE SEQUENCE [LARGE SCALE GENOMIC DNA]</scope>
    <source>
        <strain evidence="1 2">113A</strain>
    </source>
</reference>
<name>A0A084JE53_9CLOT</name>
<dbReference type="RefSeq" id="WP_035131462.1">
    <property type="nucleotide sequence ID" value="NZ_JPMD01000014.1"/>
</dbReference>
<dbReference type="AlphaFoldDB" id="A0A084JE53"/>
<sequence>MRKKYLIVMIITFILCITGCSNSSSKIDNYLNTGKTIDSNAKDIMPELDDLPKYEDIKYRYTHKSLLIFESDSVALIVKYDDNTFESEKKKIDEQYTFLDKKIKSSFDESKYYIPEYEFSLKSYDFRVVDENDTSNTEFPKSFGMIGVSEDKKSIAYLYFYDSDLDYIGDEDEENPMANFIREYFKYKF</sequence>
<accession>A0A084JE53</accession>
<keyword evidence="2" id="KW-1185">Reference proteome</keyword>